<feature type="signal peptide" evidence="4">
    <location>
        <begin position="1"/>
        <end position="21"/>
    </location>
</feature>
<dbReference type="InterPro" id="IPR000792">
    <property type="entry name" value="Tscrpt_reg_LuxR_C"/>
</dbReference>
<name>A0ABT8KYR8_9BACT</name>
<dbReference type="Gene3D" id="1.25.40.10">
    <property type="entry name" value="Tetratricopeptide repeat domain"/>
    <property type="match status" value="3"/>
</dbReference>
<dbReference type="SUPFAM" id="SSF48452">
    <property type="entry name" value="TPR-like"/>
    <property type="match status" value="3"/>
</dbReference>
<feature type="chain" id="PRO_5046313274" evidence="4">
    <location>
        <begin position="22"/>
        <end position="625"/>
    </location>
</feature>
<evidence type="ECO:0000256" key="2">
    <source>
        <dbReference type="SAM" id="Coils"/>
    </source>
</evidence>
<dbReference type="RefSeq" id="WP_346755983.1">
    <property type="nucleotide sequence ID" value="NZ_JAUJEB010000001.1"/>
</dbReference>
<keyword evidence="7" id="KW-1185">Reference proteome</keyword>
<dbReference type="Gene3D" id="1.10.10.10">
    <property type="entry name" value="Winged helix-like DNA-binding domain superfamily/Winged helix DNA-binding domain"/>
    <property type="match status" value="1"/>
</dbReference>
<keyword evidence="4" id="KW-0732">Signal</keyword>
<dbReference type="InterPro" id="IPR016032">
    <property type="entry name" value="Sig_transdc_resp-reg_C-effctor"/>
</dbReference>
<dbReference type="InterPro" id="IPR036388">
    <property type="entry name" value="WH-like_DNA-bd_sf"/>
</dbReference>
<feature type="repeat" description="TPR" evidence="1">
    <location>
        <begin position="261"/>
        <end position="294"/>
    </location>
</feature>
<feature type="coiled-coil region" evidence="2">
    <location>
        <begin position="451"/>
        <end position="511"/>
    </location>
</feature>
<gene>
    <name evidence="6" type="ORF">QQ020_01235</name>
</gene>
<evidence type="ECO:0000256" key="1">
    <source>
        <dbReference type="PROSITE-ProRule" id="PRU00339"/>
    </source>
</evidence>
<dbReference type="SUPFAM" id="SSF46894">
    <property type="entry name" value="C-terminal effector domain of the bipartite response regulators"/>
    <property type="match status" value="1"/>
</dbReference>
<accession>A0ABT8KYR8</accession>
<sequence length="625" mass="72649">MKKKLCVLMLFFIVNAGVVRSQDQQVIDSLKNELQSTPDGDTFRKIDIINDLSQELLVSNIDQALNYANRAKKLLEKDHYPKLAIENEGILGIIRKDLGNYDQALKHYDKALELVEELIAEYPDSLKYLKGKAQVFENRGIVYRRQGEFKDALEQYLLAEKIYESLKGTNADSQTYDLELANTLNNIGVVQSSLGRSEKAIDYFSRAIKTYESKGDSLASLFPTHNLGCEYKLGKRYDEALTLFKKSLMLAQRYNYERVVLRAYLELAEILTVKKEFKQALNYFNRALIISQNRSDQEGIAQSYNGIGTLYAEQKIFVKAEKNFLKGLKIAEEIGAKTLISRNFKSLSELYESVNNYQTSLDYYKLYKNMSDSIFDEESDRAIAKLETEFATEKKEKELMLQEQHIQLLKRDKELEALWRKILIMGMIFLTGATLVVYYYQKVRIRKNQELYETHNKLMEYELENRKLKEKDLEQQLVYKNKELTTHTLNLVQKNGIMEELKNNISQISSEVDRGFSKKLNQLKRLVDYSFNLDKDWKNFKLHFEQVHNNFFNELMEKYPELTPSECKLCALIKLNLNTKEIASILSINPESVKVARYRLRKKLGLDGQTNLAEFLIGFSEEVAA</sequence>
<dbReference type="PANTHER" id="PTHR10098">
    <property type="entry name" value="RAPSYN-RELATED"/>
    <property type="match status" value="1"/>
</dbReference>
<dbReference type="PROSITE" id="PS50005">
    <property type="entry name" value="TPR"/>
    <property type="match status" value="4"/>
</dbReference>
<keyword evidence="3" id="KW-1133">Transmembrane helix</keyword>
<dbReference type="SMART" id="SM00421">
    <property type="entry name" value="HTH_LUXR"/>
    <property type="match status" value="1"/>
</dbReference>
<dbReference type="SMART" id="SM00028">
    <property type="entry name" value="TPR"/>
    <property type="match status" value="6"/>
</dbReference>
<feature type="transmembrane region" description="Helical" evidence="3">
    <location>
        <begin position="418"/>
        <end position="440"/>
    </location>
</feature>
<feature type="repeat" description="TPR" evidence="1">
    <location>
        <begin position="85"/>
        <end position="118"/>
    </location>
</feature>
<evidence type="ECO:0000256" key="4">
    <source>
        <dbReference type="SAM" id="SignalP"/>
    </source>
</evidence>
<protein>
    <submittedName>
        <fullName evidence="6">Transcriptional regulator</fullName>
    </submittedName>
</protein>
<dbReference type="InterPro" id="IPR011990">
    <property type="entry name" value="TPR-like_helical_dom_sf"/>
</dbReference>
<keyword evidence="3" id="KW-0812">Transmembrane</keyword>
<evidence type="ECO:0000256" key="3">
    <source>
        <dbReference type="SAM" id="Phobius"/>
    </source>
</evidence>
<keyword evidence="3" id="KW-0472">Membrane</keyword>
<evidence type="ECO:0000313" key="6">
    <source>
        <dbReference type="EMBL" id="MDN5210640.1"/>
    </source>
</evidence>
<feature type="domain" description="HTH luxR-type" evidence="5">
    <location>
        <begin position="559"/>
        <end position="616"/>
    </location>
</feature>
<evidence type="ECO:0000313" key="7">
    <source>
        <dbReference type="Proteomes" id="UP001172083"/>
    </source>
</evidence>
<evidence type="ECO:0000259" key="5">
    <source>
        <dbReference type="SMART" id="SM00421"/>
    </source>
</evidence>
<dbReference type="Pfam" id="PF00196">
    <property type="entry name" value="GerE"/>
    <property type="match status" value="1"/>
</dbReference>
<dbReference type="Pfam" id="PF13424">
    <property type="entry name" value="TPR_12"/>
    <property type="match status" value="3"/>
</dbReference>
<feature type="repeat" description="TPR" evidence="1">
    <location>
        <begin position="133"/>
        <end position="166"/>
    </location>
</feature>
<keyword evidence="1" id="KW-0802">TPR repeat</keyword>
<dbReference type="InterPro" id="IPR019734">
    <property type="entry name" value="TPR_rpt"/>
</dbReference>
<proteinExistence type="predicted"/>
<organism evidence="6 7">
    <name type="scientific">Agaribacillus aureus</name>
    <dbReference type="NCBI Taxonomy" id="3051825"/>
    <lineage>
        <taxon>Bacteria</taxon>
        <taxon>Pseudomonadati</taxon>
        <taxon>Bacteroidota</taxon>
        <taxon>Cytophagia</taxon>
        <taxon>Cytophagales</taxon>
        <taxon>Splendidivirgaceae</taxon>
        <taxon>Agaribacillus</taxon>
    </lineage>
</organism>
<comment type="caution">
    <text evidence="6">The sequence shown here is derived from an EMBL/GenBank/DDBJ whole genome shotgun (WGS) entry which is preliminary data.</text>
</comment>
<reference evidence="6" key="1">
    <citation type="submission" date="2023-06" db="EMBL/GenBank/DDBJ databases">
        <title>Genomic of Agaribacillus aureum.</title>
        <authorList>
            <person name="Wang G."/>
        </authorList>
    </citation>
    <scope>NUCLEOTIDE SEQUENCE</scope>
    <source>
        <strain evidence="6">BMA12</strain>
    </source>
</reference>
<feature type="repeat" description="TPR" evidence="1">
    <location>
        <begin position="181"/>
        <end position="214"/>
    </location>
</feature>
<dbReference type="EMBL" id="JAUJEB010000001">
    <property type="protein sequence ID" value="MDN5210640.1"/>
    <property type="molecule type" value="Genomic_DNA"/>
</dbReference>
<dbReference type="Proteomes" id="UP001172083">
    <property type="component" value="Unassembled WGS sequence"/>
</dbReference>
<keyword evidence="2" id="KW-0175">Coiled coil</keyword>